<evidence type="ECO:0000313" key="4">
    <source>
        <dbReference type="Proteomes" id="UP000294547"/>
    </source>
</evidence>
<dbReference type="RefSeq" id="WP_126537619.1">
    <property type="nucleotide sequence ID" value="NZ_BSPM01000008.1"/>
</dbReference>
<evidence type="ECO:0000256" key="1">
    <source>
        <dbReference type="SAM" id="SignalP"/>
    </source>
</evidence>
<reference evidence="3 4" key="1">
    <citation type="submission" date="2019-03" db="EMBL/GenBank/DDBJ databases">
        <title>Genomic Encyclopedia of Type Strains, Phase IV (KMG-IV): sequencing the most valuable type-strain genomes for metagenomic binning, comparative biology and taxonomic classification.</title>
        <authorList>
            <person name="Goeker M."/>
        </authorList>
    </citation>
    <scope>NUCLEOTIDE SEQUENCE [LARGE SCALE GENOMIC DNA]</scope>
    <source>
        <strain evidence="3 4">DSM 102969</strain>
    </source>
</reference>
<dbReference type="Pfam" id="PF13441">
    <property type="entry name" value="Gly-zipper_YMGG"/>
    <property type="match status" value="1"/>
</dbReference>
<evidence type="ECO:0000259" key="2">
    <source>
        <dbReference type="Pfam" id="PF13441"/>
    </source>
</evidence>
<dbReference type="AlphaFoldDB" id="A0A4R6RIM7"/>
<name>A0A4R6RIM7_9HYPH</name>
<keyword evidence="1" id="KW-0732">Signal</keyword>
<feature type="chain" id="PRO_5020626912" description="YMGG-like Gly-zipper domain-containing protein" evidence="1">
    <location>
        <begin position="22"/>
        <end position="88"/>
    </location>
</feature>
<feature type="signal peptide" evidence="1">
    <location>
        <begin position="1"/>
        <end position="21"/>
    </location>
</feature>
<accession>A0A4R6RIM7</accession>
<organism evidence="3 4">
    <name type="scientific">Oharaeibacter diazotrophicus</name>
    <dbReference type="NCBI Taxonomy" id="1920512"/>
    <lineage>
        <taxon>Bacteria</taxon>
        <taxon>Pseudomonadati</taxon>
        <taxon>Pseudomonadota</taxon>
        <taxon>Alphaproteobacteria</taxon>
        <taxon>Hyphomicrobiales</taxon>
        <taxon>Pleomorphomonadaceae</taxon>
        <taxon>Oharaeibacter</taxon>
    </lineage>
</organism>
<feature type="domain" description="YMGG-like Gly-zipper" evidence="2">
    <location>
        <begin position="25"/>
        <end position="65"/>
    </location>
</feature>
<dbReference type="Proteomes" id="UP000294547">
    <property type="component" value="Unassembled WGS sequence"/>
</dbReference>
<dbReference type="InterPro" id="IPR027367">
    <property type="entry name" value="Gly-zipper_YMGG"/>
</dbReference>
<keyword evidence="4" id="KW-1185">Reference proteome</keyword>
<dbReference type="PROSITE" id="PS51257">
    <property type="entry name" value="PROKAR_LIPOPROTEIN"/>
    <property type="match status" value="1"/>
</dbReference>
<sequence length="88" mass="8325">MKKLAVVLTMALGLAACNQTATQQRVTTGAAVGALGGAAVGALAGGGRGAAIGAVVGGVGGAAVAGATAPKNCYAYDQYGRRYAVVCP</sequence>
<gene>
    <name evidence="3" type="ORF">EDD54_0082</name>
</gene>
<dbReference type="EMBL" id="SNXY01000006">
    <property type="protein sequence ID" value="TDP86214.1"/>
    <property type="molecule type" value="Genomic_DNA"/>
</dbReference>
<comment type="caution">
    <text evidence="3">The sequence shown here is derived from an EMBL/GenBank/DDBJ whole genome shotgun (WGS) entry which is preliminary data.</text>
</comment>
<protein>
    <recommendedName>
        <fullName evidence="2">YMGG-like Gly-zipper domain-containing protein</fullName>
    </recommendedName>
</protein>
<proteinExistence type="predicted"/>
<evidence type="ECO:0000313" key="3">
    <source>
        <dbReference type="EMBL" id="TDP86214.1"/>
    </source>
</evidence>